<dbReference type="EMBL" id="NCKU01000755">
    <property type="protein sequence ID" value="RWS14321.1"/>
    <property type="molecule type" value="Genomic_DNA"/>
</dbReference>
<dbReference type="EMBL" id="NCKU01001085">
    <property type="protein sequence ID" value="RWS13126.1"/>
    <property type="molecule type" value="Genomic_DNA"/>
</dbReference>
<name>A0A3S3Q5H1_9ACAR</name>
<accession>A0A3S3Q5H1</accession>
<organism evidence="3 5">
    <name type="scientific">Dinothrombium tinctorium</name>
    <dbReference type="NCBI Taxonomy" id="1965070"/>
    <lineage>
        <taxon>Eukaryota</taxon>
        <taxon>Metazoa</taxon>
        <taxon>Ecdysozoa</taxon>
        <taxon>Arthropoda</taxon>
        <taxon>Chelicerata</taxon>
        <taxon>Arachnida</taxon>
        <taxon>Acari</taxon>
        <taxon>Acariformes</taxon>
        <taxon>Trombidiformes</taxon>
        <taxon>Prostigmata</taxon>
        <taxon>Anystina</taxon>
        <taxon>Parasitengona</taxon>
        <taxon>Trombidioidea</taxon>
        <taxon>Trombidiidae</taxon>
        <taxon>Dinothrombium</taxon>
    </lineage>
</organism>
<comment type="caution">
    <text evidence="3">The sequence shown here is derived from an EMBL/GenBank/DDBJ whole genome shotgun (WGS) entry which is preliminary data.</text>
</comment>
<evidence type="ECO:0000313" key="2">
    <source>
        <dbReference type="EMBL" id="RWS13321.1"/>
    </source>
</evidence>
<evidence type="ECO:0000313" key="4">
    <source>
        <dbReference type="EMBL" id="RWS14321.1"/>
    </source>
</evidence>
<sequence length="56" mass="6581">MAISFDGRRLRYNRDRCVMLHFSMSNTAYKARNRSRFQATKNNETISQAFEQTTCG</sequence>
<evidence type="ECO:0000313" key="3">
    <source>
        <dbReference type="EMBL" id="RWS14307.1"/>
    </source>
</evidence>
<keyword evidence="5" id="KW-1185">Reference proteome</keyword>
<dbReference type="EMBL" id="NCKU01001026">
    <property type="protein sequence ID" value="RWS13321.1"/>
    <property type="molecule type" value="Genomic_DNA"/>
</dbReference>
<protein>
    <submittedName>
        <fullName evidence="3">Uncharacterized protein</fullName>
    </submittedName>
</protein>
<dbReference type="AlphaFoldDB" id="A0A3S3Q5H1"/>
<evidence type="ECO:0000313" key="5">
    <source>
        <dbReference type="Proteomes" id="UP000285301"/>
    </source>
</evidence>
<dbReference type="EMBL" id="NCKU01000756">
    <property type="protein sequence ID" value="RWS14307.1"/>
    <property type="molecule type" value="Genomic_DNA"/>
</dbReference>
<reference evidence="3" key="2">
    <citation type="submission" date="2018-11" db="EMBL/GenBank/DDBJ databases">
        <title>Trombidioid mite genomics.</title>
        <authorList>
            <person name="Dong X."/>
        </authorList>
    </citation>
    <scope>NUCLEOTIDE SEQUENCE</scope>
    <source>
        <strain evidence="3">UoL-WK</strain>
    </source>
</reference>
<evidence type="ECO:0000313" key="1">
    <source>
        <dbReference type="EMBL" id="RWS13126.1"/>
    </source>
</evidence>
<gene>
    <name evidence="2" type="ORF">B4U79_00215</name>
    <name evidence="3" type="ORF">B4U79_01623</name>
    <name evidence="1" type="ORF">B4U79_09296</name>
    <name evidence="4" type="ORF">B4U79_11165</name>
</gene>
<dbReference type="Proteomes" id="UP000285301">
    <property type="component" value="Unassembled WGS sequence"/>
</dbReference>
<proteinExistence type="predicted"/>
<reference evidence="3 5" key="1">
    <citation type="journal article" date="2018" name="Gigascience">
        <title>Genomes of trombidid mites reveal novel predicted allergens and laterally-transferred genes associated with secondary metabolism.</title>
        <authorList>
            <person name="Dong X."/>
            <person name="Chaisiri K."/>
            <person name="Xia D."/>
            <person name="Armstrong S.D."/>
            <person name="Fang Y."/>
            <person name="Donnelly M.J."/>
            <person name="Kadowaki T."/>
            <person name="McGarry J.W."/>
            <person name="Darby A.C."/>
            <person name="Makepeace B.L."/>
        </authorList>
    </citation>
    <scope>NUCLEOTIDE SEQUENCE [LARGE SCALE GENOMIC DNA]</scope>
    <source>
        <strain evidence="3">UoL-WK</strain>
    </source>
</reference>